<name>A0A1I5W3D3_9RHOB</name>
<dbReference type="EMBL" id="FOXA01000039">
    <property type="protein sequence ID" value="SFQ14264.1"/>
    <property type="molecule type" value="Genomic_DNA"/>
</dbReference>
<proteinExistence type="predicted"/>
<evidence type="ECO:0008006" key="3">
    <source>
        <dbReference type="Google" id="ProtNLM"/>
    </source>
</evidence>
<gene>
    <name evidence="1" type="ORF">SAMN04488047_13928</name>
</gene>
<protein>
    <recommendedName>
        <fullName evidence="3">Transposase, Mutator family</fullName>
    </recommendedName>
</protein>
<keyword evidence="2" id="KW-1185">Reference proteome</keyword>
<dbReference type="AlphaFoldDB" id="A0A1I5W3D3"/>
<reference evidence="1 2" key="1">
    <citation type="submission" date="2016-10" db="EMBL/GenBank/DDBJ databases">
        <authorList>
            <person name="de Groot N.N."/>
        </authorList>
    </citation>
    <scope>NUCLEOTIDE SEQUENCE [LARGE SCALE GENOMIC DNA]</scope>
    <source>
        <strain evidence="1 2">DSM 19547</strain>
    </source>
</reference>
<sequence length="68" mass="7502">MSEDTITQLRDPSGFGADPLTDVLRDGARKLIEQAIQAELAELMASFSGEKLDDGRARLVRHGHLPER</sequence>
<evidence type="ECO:0000313" key="2">
    <source>
        <dbReference type="Proteomes" id="UP000199356"/>
    </source>
</evidence>
<evidence type="ECO:0000313" key="1">
    <source>
        <dbReference type="EMBL" id="SFQ14264.1"/>
    </source>
</evidence>
<accession>A0A1I5W3D3</accession>
<feature type="non-terminal residue" evidence="1">
    <location>
        <position position="68"/>
    </location>
</feature>
<organism evidence="1 2">
    <name type="scientific">Tranquillimonas alkanivorans</name>
    <dbReference type="NCBI Taxonomy" id="441119"/>
    <lineage>
        <taxon>Bacteria</taxon>
        <taxon>Pseudomonadati</taxon>
        <taxon>Pseudomonadota</taxon>
        <taxon>Alphaproteobacteria</taxon>
        <taxon>Rhodobacterales</taxon>
        <taxon>Roseobacteraceae</taxon>
        <taxon>Tranquillimonas</taxon>
    </lineage>
</organism>
<dbReference type="Proteomes" id="UP000199356">
    <property type="component" value="Unassembled WGS sequence"/>
</dbReference>
<dbReference type="STRING" id="441119.SAMN04488047_13928"/>